<dbReference type="InterPro" id="IPR003373">
    <property type="entry name" value="Fe2_transport_prot-B"/>
</dbReference>
<keyword evidence="7 14" id="KW-0547">Nucleotide-binding</keyword>
<evidence type="ECO:0000256" key="7">
    <source>
        <dbReference type="ARBA" id="ARBA00022741"/>
    </source>
</evidence>
<dbReference type="InterPro" id="IPR050860">
    <property type="entry name" value="FeoB_GTPase"/>
</dbReference>
<feature type="transmembrane region" description="Helical" evidence="16">
    <location>
        <begin position="401"/>
        <end position="426"/>
    </location>
</feature>
<feature type="transmembrane region" description="Helical" evidence="16">
    <location>
        <begin position="258"/>
        <end position="277"/>
    </location>
</feature>
<feature type="transmembrane region" description="Helical" evidence="16">
    <location>
        <begin position="490"/>
        <end position="511"/>
    </location>
</feature>
<evidence type="ECO:0000256" key="9">
    <source>
        <dbReference type="ARBA" id="ARBA00023004"/>
    </source>
</evidence>
<protein>
    <recommendedName>
        <fullName evidence="13 16">Ferrous iron transport protein B</fullName>
    </recommendedName>
</protein>
<feature type="binding site" evidence="14">
    <location>
        <begin position="56"/>
        <end position="59"/>
    </location>
    <ligand>
        <name>GTP</name>
        <dbReference type="ChEBI" id="CHEBI:37565"/>
        <label>3</label>
    </ligand>
</feature>
<evidence type="ECO:0000313" key="18">
    <source>
        <dbReference type="EMBL" id="HJC37289.1"/>
    </source>
</evidence>
<feature type="binding site" evidence="14">
    <location>
        <begin position="35"/>
        <end position="39"/>
    </location>
    <ligand>
        <name>GTP</name>
        <dbReference type="ChEBI" id="CHEBI:37565"/>
        <label>2</label>
    </ligand>
</feature>
<dbReference type="NCBIfam" id="TIGR00437">
    <property type="entry name" value="feoB"/>
    <property type="match status" value="1"/>
</dbReference>
<feature type="transmembrane region" description="Helical" evidence="16">
    <location>
        <begin position="432"/>
        <end position="452"/>
    </location>
</feature>
<reference evidence="18" key="2">
    <citation type="submission" date="2021-04" db="EMBL/GenBank/DDBJ databases">
        <authorList>
            <person name="Gilroy R."/>
        </authorList>
    </citation>
    <scope>NUCLEOTIDE SEQUENCE</scope>
    <source>
        <strain evidence="18">CHK187-11901</strain>
    </source>
</reference>
<evidence type="ECO:0000256" key="1">
    <source>
        <dbReference type="ARBA" id="ARBA00003926"/>
    </source>
</evidence>
<organism evidence="18 19">
    <name type="scientific">Candidatus Merdibacter merdavium</name>
    <dbReference type="NCBI Taxonomy" id="2838692"/>
    <lineage>
        <taxon>Bacteria</taxon>
        <taxon>Bacillati</taxon>
        <taxon>Bacillota</taxon>
        <taxon>Erysipelotrichia</taxon>
        <taxon>Erysipelotrichales</taxon>
        <taxon>Erysipelotrichaceae</taxon>
        <taxon>Merdibacter</taxon>
    </lineage>
</organism>
<keyword evidence="4" id="KW-1003">Cell membrane</keyword>
<keyword evidence="15" id="KW-0479">Metal-binding</keyword>
<comment type="caution">
    <text evidence="18">The sequence shown here is derived from an EMBL/GenBank/DDBJ whole genome shotgun (WGS) entry which is preliminary data.</text>
</comment>
<evidence type="ECO:0000256" key="10">
    <source>
        <dbReference type="ARBA" id="ARBA00023065"/>
    </source>
</evidence>
<feature type="transmembrane region" description="Helical" evidence="16">
    <location>
        <begin position="619"/>
        <end position="640"/>
    </location>
</feature>
<keyword evidence="5 16" id="KW-0410">Iron transport</keyword>
<gene>
    <name evidence="18" type="primary">feoB</name>
    <name evidence="18" type="ORF">H9702_09220</name>
</gene>
<dbReference type="EMBL" id="DWWM01000057">
    <property type="protein sequence ID" value="HJC37289.1"/>
    <property type="molecule type" value="Genomic_DNA"/>
</dbReference>
<dbReference type="PANTHER" id="PTHR43185">
    <property type="entry name" value="FERROUS IRON TRANSPORT PROTEIN B"/>
    <property type="match status" value="1"/>
</dbReference>
<comment type="subcellular location">
    <subcellularLocation>
        <location evidence="2 16">Cell membrane</location>
        <topology evidence="2 16">Multi-pass membrane protein</topology>
    </subcellularLocation>
</comment>
<dbReference type="PANTHER" id="PTHR43185:SF1">
    <property type="entry name" value="FE(2+) TRANSPORTER FEOB"/>
    <property type="match status" value="1"/>
</dbReference>
<sequence>MKHYTVALLGNPNVGKSAWINLLTHADFKVGNWPGVTIEKKEARVYDQGCCYHFIDLPGIYSLSEDLDEGRICTSFLKEHHVDLILDICDSTCLGRSLRLCLALRELQIPMVVICGFADTAEKLGITIDQEQLSDMLQLPVRLLSARRKRDANTLWTLIRHQVHGSGSYDPLFDPVQASVARSLAAQLHETDERRRNEKVYAFMRGEQVEGASAELEHWQCSRDPDAFWNRYDTLIETLLERCVTQQEHVRYTIADRILLHPLLALPLCALFLIWMLQMVFSGSAPWSELIMEICDEYVCPWLLYHMEGIPQVLQRFLTEGVVRSAASVISFVPLMGCLYFWLAFLEESGYMARIAFLADRVMSYFHLSGKALIAMVLGFGCNVPGIMATRALESEKRRRLAALLVPFMSCGARLPLYLLFAASFFRGKEAIVVASLYGIGLLIAFAAALILSRMQYFHEERIQVMELPPYRLPSFSVMGKTAFHEMIAYLRKACSVVLIIMMSLWCLSYLPSGERESSYLANASRSLSFVFAPLGFGDSWECVASLPAGIAAKESIVAFLQASQPEMTARPFTNEDISRLLSRTLECAKAATLMQKLPAQKEEGMRLWEKAKDAPLRAYSFLVFVLLSIPCMMTLSALLKLYGRRIMWMSVGMMIILPYLASLFLYQFMHFLQG</sequence>
<evidence type="ECO:0000256" key="11">
    <source>
        <dbReference type="ARBA" id="ARBA00023134"/>
    </source>
</evidence>
<keyword evidence="9 16" id="KW-0408">Iron</keyword>
<feature type="transmembrane region" description="Helical" evidence="16">
    <location>
        <begin position="647"/>
        <end position="670"/>
    </location>
</feature>
<dbReference type="GO" id="GO:0015093">
    <property type="term" value="F:ferrous iron transmembrane transporter activity"/>
    <property type="evidence" value="ECO:0007669"/>
    <property type="project" value="UniProtKB-UniRule"/>
</dbReference>
<evidence type="ECO:0000256" key="4">
    <source>
        <dbReference type="ARBA" id="ARBA00022475"/>
    </source>
</evidence>
<dbReference type="AlphaFoldDB" id="A0A9D2SWT2"/>
<dbReference type="Pfam" id="PF07664">
    <property type="entry name" value="FeoB_C"/>
    <property type="match status" value="1"/>
</dbReference>
<evidence type="ECO:0000256" key="15">
    <source>
        <dbReference type="PIRSR" id="PIRSR603373-2"/>
    </source>
</evidence>
<dbReference type="Pfam" id="PF07670">
    <property type="entry name" value="Gate"/>
    <property type="match status" value="2"/>
</dbReference>
<evidence type="ECO:0000256" key="6">
    <source>
        <dbReference type="ARBA" id="ARBA00022692"/>
    </source>
</evidence>
<keyword evidence="12 16" id="KW-0472">Membrane</keyword>
<evidence type="ECO:0000256" key="8">
    <source>
        <dbReference type="ARBA" id="ARBA00022989"/>
    </source>
</evidence>
<keyword evidence="6 16" id="KW-0812">Transmembrane</keyword>
<evidence type="ECO:0000313" key="19">
    <source>
        <dbReference type="Proteomes" id="UP000823896"/>
    </source>
</evidence>
<proteinExistence type="inferred from homology"/>
<keyword evidence="15" id="KW-0460">Magnesium</keyword>
<dbReference type="GO" id="GO:0005886">
    <property type="term" value="C:plasma membrane"/>
    <property type="evidence" value="ECO:0007669"/>
    <property type="project" value="UniProtKB-SubCell"/>
</dbReference>
<feature type="binding site" evidence="15">
    <location>
        <position position="21"/>
    </location>
    <ligand>
        <name>Mg(2+)</name>
        <dbReference type="ChEBI" id="CHEBI:18420"/>
        <label>2</label>
    </ligand>
</feature>
<dbReference type="Pfam" id="PF02421">
    <property type="entry name" value="FeoB_N"/>
    <property type="match status" value="1"/>
</dbReference>
<feature type="domain" description="FeoB-type G" evidence="17">
    <location>
        <begin position="3"/>
        <end position="165"/>
    </location>
</feature>
<dbReference type="InterPro" id="IPR011640">
    <property type="entry name" value="Fe2_transport_prot_B_C"/>
</dbReference>
<keyword evidence="11 14" id="KW-0342">GTP-binding</keyword>
<accession>A0A9D2SWT2</accession>
<dbReference type="PROSITE" id="PS51711">
    <property type="entry name" value="G_FEOB"/>
    <property type="match status" value="1"/>
</dbReference>
<keyword evidence="10" id="KW-0406">Ion transport</keyword>
<dbReference type="GO" id="GO:0005525">
    <property type="term" value="F:GTP binding"/>
    <property type="evidence" value="ECO:0007669"/>
    <property type="project" value="UniProtKB-KW"/>
</dbReference>
<dbReference type="InterPro" id="IPR011642">
    <property type="entry name" value="Gate_dom"/>
</dbReference>
<name>A0A9D2SWT2_9FIRM</name>
<dbReference type="Gene3D" id="3.40.50.300">
    <property type="entry name" value="P-loop containing nucleotide triphosphate hydrolases"/>
    <property type="match status" value="1"/>
</dbReference>
<evidence type="ECO:0000256" key="2">
    <source>
        <dbReference type="ARBA" id="ARBA00004651"/>
    </source>
</evidence>
<evidence type="ECO:0000256" key="12">
    <source>
        <dbReference type="ARBA" id="ARBA00023136"/>
    </source>
</evidence>
<reference evidence="18" key="1">
    <citation type="journal article" date="2021" name="PeerJ">
        <title>Extensive microbial diversity within the chicken gut microbiome revealed by metagenomics and culture.</title>
        <authorList>
            <person name="Gilroy R."/>
            <person name="Ravi A."/>
            <person name="Getino M."/>
            <person name="Pursley I."/>
            <person name="Horton D.L."/>
            <person name="Alikhan N.F."/>
            <person name="Baker D."/>
            <person name="Gharbi K."/>
            <person name="Hall N."/>
            <person name="Watson M."/>
            <person name="Adriaenssens E.M."/>
            <person name="Foster-Nyarko E."/>
            <person name="Jarju S."/>
            <person name="Secka A."/>
            <person name="Antonio M."/>
            <person name="Oren A."/>
            <person name="Chaudhuri R.R."/>
            <person name="La Ragione R."/>
            <person name="Hildebrand F."/>
            <person name="Pallen M.J."/>
        </authorList>
    </citation>
    <scope>NUCLEOTIDE SEQUENCE</scope>
    <source>
        <strain evidence="18">CHK187-11901</strain>
    </source>
</reference>
<evidence type="ECO:0000256" key="13">
    <source>
        <dbReference type="NCBIfam" id="TIGR00437"/>
    </source>
</evidence>
<keyword evidence="3 16" id="KW-0813">Transport</keyword>
<feature type="transmembrane region" description="Helical" evidence="16">
    <location>
        <begin position="326"/>
        <end position="345"/>
    </location>
</feature>
<keyword evidence="8 16" id="KW-1133">Transmembrane helix</keyword>
<evidence type="ECO:0000256" key="14">
    <source>
        <dbReference type="PIRSR" id="PIRSR603373-1"/>
    </source>
</evidence>
<comment type="similarity">
    <text evidence="16">Belongs to the TRAFAC class TrmE-Era-EngA-EngB-Septin-like GTPase superfamily. FeoB GTPase (TC 9.A.8) family.</text>
</comment>
<feature type="binding site" evidence="14">
    <location>
        <begin position="10"/>
        <end position="17"/>
    </location>
    <ligand>
        <name>GTP</name>
        <dbReference type="ChEBI" id="CHEBI:37565"/>
        <label>1</label>
    </ligand>
</feature>
<comment type="function">
    <text evidence="1 16">Probable transporter of a GTP-driven Fe(2+) uptake system.</text>
</comment>
<evidence type="ECO:0000259" key="17">
    <source>
        <dbReference type="PROSITE" id="PS51711"/>
    </source>
</evidence>
<dbReference type="SUPFAM" id="SSF52540">
    <property type="entry name" value="P-loop containing nucleoside triphosphate hydrolases"/>
    <property type="match status" value="1"/>
</dbReference>
<feature type="binding site" evidence="15">
    <location>
        <position position="24"/>
    </location>
    <ligand>
        <name>Mg(2+)</name>
        <dbReference type="ChEBI" id="CHEBI:18420"/>
        <label>2</label>
    </ligand>
</feature>
<dbReference type="InterPro" id="IPR027417">
    <property type="entry name" value="P-loop_NTPase"/>
</dbReference>
<evidence type="ECO:0000256" key="5">
    <source>
        <dbReference type="ARBA" id="ARBA00022496"/>
    </source>
</evidence>
<dbReference type="Proteomes" id="UP000823896">
    <property type="component" value="Unassembled WGS sequence"/>
</dbReference>
<evidence type="ECO:0000256" key="3">
    <source>
        <dbReference type="ARBA" id="ARBA00022448"/>
    </source>
</evidence>
<dbReference type="GO" id="GO:0046872">
    <property type="term" value="F:metal ion binding"/>
    <property type="evidence" value="ECO:0007669"/>
    <property type="project" value="UniProtKB-KW"/>
</dbReference>
<evidence type="ECO:0000256" key="16">
    <source>
        <dbReference type="RuleBase" id="RU362098"/>
    </source>
</evidence>
<dbReference type="InterPro" id="IPR030389">
    <property type="entry name" value="G_FEOB_dom"/>
</dbReference>
<feature type="transmembrane region" description="Helical" evidence="16">
    <location>
        <begin position="365"/>
        <end position="389"/>
    </location>
</feature>